<feature type="region of interest" description="Disordered" evidence="1">
    <location>
        <begin position="63"/>
        <end position="99"/>
    </location>
</feature>
<accession>A0A8J4XRQ9</accession>
<sequence>MEEPRLASKKSFEDHLVELHDGEGQPKQASSEVLCQSECKHLAPCQCSEAWCPNKKGLIDLVPDGPPLRPPPSRHCSHVSASESELAGPKEGNSASIFPCEEDGDAVLRIAREGRRREERGFQSQWQRTNHQVSPGSRRSFHDSSRRPCSSPHIRARWTCSSRPPYSQCPFQELER</sequence>
<feature type="compositionally biased region" description="Polar residues" evidence="1">
    <location>
        <begin position="122"/>
        <end position="137"/>
    </location>
</feature>
<dbReference type="AlphaFoldDB" id="A0A8J4XRQ9"/>
<comment type="caution">
    <text evidence="2">The sequence shown here is derived from an EMBL/GenBank/DDBJ whole genome shotgun (WGS) entry which is preliminary data.</text>
</comment>
<feature type="region of interest" description="Disordered" evidence="1">
    <location>
        <begin position="114"/>
        <end position="155"/>
    </location>
</feature>
<gene>
    <name evidence="2" type="ORF">GWK47_017624</name>
</gene>
<reference evidence="2" key="1">
    <citation type="submission" date="2020-07" db="EMBL/GenBank/DDBJ databases">
        <title>The High-quality genome of the commercially important snow crab, Chionoecetes opilio.</title>
        <authorList>
            <person name="Jeong J.-H."/>
            <person name="Ryu S."/>
        </authorList>
    </citation>
    <scope>NUCLEOTIDE SEQUENCE</scope>
    <source>
        <strain evidence="2">MADBK_172401_WGS</strain>
        <tissue evidence="2">Digestive gland</tissue>
    </source>
</reference>
<keyword evidence="3" id="KW-1185">Reference proteome</keyword>
<evidence type="ECO:0000256" key="1">
    <source>
        <dbReference type="SAM" id="MobiDB-lite"/>
    </source>
</evidence>
<evidence type="ECO:0000313" key="2">
    <source>
        <dbReference type="EMBL" id="KAG0712813.1"/>
    </source>
</evidence>
<proteinExistence type="predicted"/>
<feature type="compositionally biased region" description="Basic and acidic residues" evidence="1">
    <location>
        <begin position="1"/>
        <end position="24"/>
    </location>
</feature>
<feature type="compositionally biased region" description="Pro residues" evidence="1">
    <location>
        <begin position="64"/>
        <end position="73"/>
    </location>
</feature>
<dbReference type="Proteomes" id="UP000770661">
    <property type="component" value="Unassembled WGS sequence"/>
</dbReference>
<evidence type="ECO:0000313" key="3">
    <source>
        <dbReference type="Proteomes" id="UP000770661"/>
    </source>
</evidence>
<feature type="region of interest" description="Disordered" evidence="1">
    <location>
        <begin position="1"/>
        <end position="27"/>
    </location>
</feature>
<name>A0A8J4XRQ9_CHIOP</name>
<organism evidence="2 3">
    <name type="scientific">Chionoecetes opilio</name>
    <name type="common">Atlantic snow crab</name>
    <name type="synonym">Cancer opilio</name>
    <dbReference type="NCBI Taxonomy" id="41210"/>
    <lineage>
        <taxon>Eukaryota</taxon>
        <taxon>Metazoa</taxon>
        <taxon>Ecdysozoa</taxon>
        <taxon>Arthropoda</taxon>
        <taxon>Crustacea</taxon>
        <taxon>Multicrustacea</taxon>
        <taxon>Malacostraca</taxon>
        <taxon>Eumalacostraca</taxon>
        <taxon>Eucarida</taxon>
        <taxon>Decapoda</taxon>
        <taxon>Pleocyemata</taxon>
        <taxon>Brachyura</taxon>
        <taxon>Eubrachyura</taxon>
        <taxon>Majoidea</taxon>
        <taxon>Majidae</taxon>
        <taxon>Chionoecetes</taxon>
    </lineage>
</organism>
<dbReference type="EMBL" id="JACEEZ010022083">
    <property type="protein sequence ID" value="KAG0712813.1"/>
    <property type="molecule type" value="Genomic_DNA"/>
</dbReference>
<protein>
    <submittedName>
        <fullName evidence="2">Uncharacterized protein</fullName>
    </submittedName>
</protein>